<keyword evidence="4 6" id="KW-1133">Transmembrane helix</keyword>
<keyword evidence="9" id="KW-1185">Reference proteome</keyword>
<dbReference type="InterPro" id="IPR037185">
    <property type="entry name" value="EmrE-like"/>
</dbReference>
<evidence type="ECO:0000256" key="3">
    <source>
        <dbReference type="ARBA" id="ARBA00022692"/>
    </source>
</evidence>
<keyword evidence="5 6" id="KW-0472">Membrane</keyword>
<feature type="transmembrane region" description="Helical" evidence="6">
    <location>
        <begin position="228"/>
        <end position="246"/>
    </location>
</feature>
<evidence type="ECO:0000256" key="2">
    <source>
        <dbReference type="ARBA" id="ARBA00007362"/>
    </source>
</evidence>
<feature type="domain" description="EamA" evidence="7">
    <location>
        <begin position="5"/>
        <end position="135"/>
    </location>
</feature>
<feature type="transmembrane region" description="Helical" evidence="6">
    <location>
        <begin position="253"/>
        <end position="273"/>
    </location>
</feature>
<evidence type="ECO:0000256" key="6">
    <source>
        <dbReference type="SAM" id="Phobius"/>
    </source>
</evidence>
<feature type="transmembrane region" description="Helical" evidence="6">
    <location>
        <begin position="97"/>
        <end position="115"/>
    </location>
</feature>
<dbReference type="RefSeq" id="WP_072428457.1">
    <property type="nucleotide sequence ID" value="NZ_FPKR01000007.1"/>
</dbReference>
<keyword evidence="3 6" id="KW-0812">Transmembrane</keyword>
<proteinExistence type="inferred from homology"/>
<dbReference type="EMBL" id="FPKR01000007">
    <property type="protein sequence ID" value="SFZ76399.1"/>
    <property type="molecule type" value="Genomic_DNA"/>
</dbReference>
<dbReference type="PANTHER" id="PTHR32322:SF2">
    <property type="entry name" value="EAMA DOMAIN-CONTAINING PROTEIN"/>
    <property type="match status" value="1"/>
</dbReference>
<evidence type="ECO:0000313" key="9">
    <source>
        <dbReference type="Proteomes" id="UP000186513"/>
    </source>
</evidence>
<comment type="subcellular location">
    <subcellularLocation>
        <location evidence="1">Membrane</location>
        <topology evidence="1">Multi-pass membrane protein</topology>
    </subcellularLocation>
</comment>
<feature type="transmembrane region" description="Helical" evidence="6">
    <location>
        <begin position="122"/>
        <end position="140"/>
    </location>
</feature>
<evidence type="ECO:0000256" key="5">
    <source>
        <dbReference type="ARBA" id="ARBA00023136"/>
    </source>
</evidence>
<dbReference type="Pfam" id="PF00892">
    <property type="entry name" value="EamA"/>
    <property type="match status" value="2"/>
</dbReference>
<organism evidence="8 9">
    <name type="scientific">Chitinimonas taiwanensis DSM 18899</name>
    <dbReference type="NCBI Taxonomy" id="1121279"/>
    <lineage>
        <taxon>Bacteria</taxon>
        <taxon>Pseudomonadati</taxon>
        <taxon>Pseudomonadota</taxon>
        <taxon>Betaproteobacteria</taxon>
        <taxon>Neisseriales</taxon>
        <taxon>Chitinibacteraceae</taxon>
        <taxon>Chitinimonas</taxon>
    </lineage>
</organism>
<dbReference type="InterPro" id="IPR000620">
    <property type="entry name" value="EamA_dom"/>
</dbReference>
<feature type="transmembrane region" description="Helical" evidence="6">
    <location>
        <begin position="189"/>
        <end position="208"/>
    </location>
</feature>
<dbReference type="InterPro" id="IPR050638">
    <property type="entry name" value="AA-Vitamin_Transporters"/>
</dbReference>
<feature type="transmembrane region" description="Helical" evidence="6">
    <location>
        <begin position="64"/>
        <end position="85"/>
    </location>
</feature>
<evidence type="ECO:0000256" key="4">
    <source>
        <dbReference type="ARBA" id="ARBA00022989"/>
    </source>
</evidence>
<dbReference type="PANTHER" id="PTHR32322">
    <property type="entry name" value="INNER MEMBRANE TRANSPORTER"/>
    <property type="match status" value="1"/>
</dbReference>
<feature type="domain" description="EamA" evidence="7">
    <location>
        <begin position="158"/>
        <end position="296"/>
    </location>
</feature>
<protein>
    <submittedName>
        <fullName evidence="8">Uncharacterized membrane protein</fullName>
    </submittedName>
</protein>
<dbReference type="Proteomes" id="UP000186513">
    <property type="component" value="Unassembled WGS sequence"/>
</dbReference>
<evidence type="ECO:0000259" key="7">
    <source>
        <dbReference type="Pfam" id="PF00892"/>
    </source>
</evidence>
<feature type="transmembrane region" description="Helical" evidence="6">
    <location>
        <begin position="39"/>
        <end position="57"/>
    </location>
</feature>
<accession>A0A1K2HHZ2</accession>
<reference evidence="8 9" key="1">
    <citation type="submission" date="2016-11" db="EMBL/GenBank/DDBJ databases">
        <authorList>
            <person name="Jaros S."/>
            <person name="Januszkiewicz K."/>
            <person name="Wedrychowicz H."/>
        </authorList>
    </citation>
    <scope>NUCLEOTIDE SEQUENCE [LARGE SCALE GENOMIC DNA]</scope>
    <source>
        <strain evidence="8 9">DSM 18899</strain>
    </source>
</reference>
<evidence type="ECO:0000313" key="8">
    <source>
        <dbReference type="EMBL" id="SFZ76399.1"/>
    </source>
</evidence>
<feature type="transmembrane region" description="Helical" evidence="6">
    <location>
        <begin position="279"/>
        <end position="297"/>
    </location>
</feature>
<evidence type="ECO:0000256" key="1">
    <source>
        <dbReference type="ARBA" id="ARBA00004141"/>
    </source>
</evidence>
<comment type="similarity">
    <text evidence="2">Belongs to the EamA transporter family.</text>
</comment>
<name>A0A1K2HHZ2_9NEIS</name>
<gene>
    <name evidence="8" type="ORF">SAMN02745887_01938</name>
</gene>
<sequence length="298" mass="30492">MLLSYDLLALAAAACWALGSVLAVGPARHLGSLAFNRWRLAIVASALWLFTVLAGGWQSLTPGLIGAMALSGLIGIFIGDTALFAAMNRLGPRRTGVLFASHAVLTPLLGFVLFAETLGGQALLGAVLTVAGVMTAVFLGRRAEETHEWEADRGDVRLGVALALLAALCQAGGTLVAKPAMASGVDPVAAAAVRISTGFLLHALLLLAGVRAAQAHHPLTATVLRQTATNGLIAVGLGMTLVLVALEHGNAGMVAILSSVSPVLVLPLLWWRLGRPPAAGAWLGALLTVLGTALILAR</sequence>
<dbReference type="OrthoDB" id="6235706at2"/>
<dbReference type="SUPFAM" id="SSF103481">
    <property type="entry name" value="Multidrug resistance efflux transporter EmrE"/>
    <property type="match status" value="2"/>
</dbReference>
<dbReference type="STRING" id="1121279.SAMN02745887_01938"/>
<dbReference type="GO" id="GO:0016020">
    <property type="term" value="C:membrane"/>
    <property type="evidence" value="ECO:0007669"/>
    <property type="project" value="UniProtKB-SubCell"/>
</dbReference>
<dbReference type="AlphaFoldDB" id="A0A1K2HHZ2"/>
<feature type="transmembrane region" description="Helical" evidence="6">
    <location>
        <begin position="160"/>
        <end position="177"/>
    </location>
</feature>